<name>A0AAD5SF07_9FUNG</name>
<dbReference type="InterPro" id="IPR003347">
    <property type="entry name" value="JmjC_dom"/>
</dbReference>
<evidence type="ECO:0000313" key="3">
    <source>
        <dbReference type="EMBL" id="KAJ3052489.1"/>
    </source>
</evidence>
<dbReference type="PROSITE" id="PS51184">
    <property type="entry name" value="JMJC"/>
    <property type="match status" value="1"/>
</dbReference>
<protein>
    <recommendedName>
        <fullName evidence="2">JmjC domain-containing protein</fullName>
    </recommendedName>
</protein>
<reference evidence="3" key="1">
    <citation type="submission" date="2020-05" db="EMBL/GenBank/DDBJ databases">
        <title>Phylogenomic resolution of chytrid fungi.</title>
        <authorList>
            <person name="Stajich J.E."/>
            <person name="Amses K."/>
            <person name="Simmons R."/>
            <person name="Seto K."/>
            <person name="Myers J."/>
            <person name="Bonds A."/>
            <person name="Quandt C.A."/>
            <person name="Barry K."/>
            <person name="Liu P."/>
            <person name="Grigoriev I."/>
            <person name="Longcore J.E."/>
            <person name="James T.Y."/>
        </authorList>
    </citation>
    <scope>NUCLEOTIDE SEQUENCE</scope>
    <source>
        <strain evidence="3">JEL0318</strain>
    </source>
</reference>
<evidence type="ECO:0000259" key="2">
    <source>
        <dbReference type="PROSITE" id="PS51184"/>
    </source>
</evidence>
<dbReference type="AlphaFoldDB" id="A0AAD5SF07"/>
<sequence length="459" mass="50325">MADATPPHSPASSACLMSLFIDDFSLSDTHQNPSTQAQTPTTQHPKNSLPTPLPVPTIPPSTQINSIFRSRHKNDLPLLIPAASFLSTITAKCSSPQFLATQILKPIQQPLNNDDMSTNKNEVQVMLSQDGSHFLDNPNYTTKVYMDVLDMLSRIISTNTNGKEETVATESRMDGQDIDNSDLAVNESQNLVTANSAMNGSQNSVTANSAMNGSRNPVMAKSAVNGSRNSVTADFAVNESRNGTEDLIPHPTINEPQRYYYRGLPSLTLLQDLNLHELWDTLFGKEGPNTSATKDDYQTYNGTIPSSTPDGKRPVLNPLLMRLWVSTAGCITPLHYDRCHGLLLQLHGPKRFLLFPLHNAPHLSLHNGLTGPSHASKLLNTTLALTSPPSSPLRQDFAERYPKVTGTQPYLVDLREGDVLYTPPGWCHEVTSLGGSVSVTVPWDMEVGEREECPGWMKF</sequence>
<dbReference type="Gene3D" id="2.60.120.10">
    <property type="entry name" value="Jelly Rolls"/>
    <property type="match status" value="1"/>
</dbReference>
<feature type="region of interest" description="Disordered" evidence="1">
    <location>
        <begin position="27"/>
        <end position="56"/>
    </location>
</feature>
<evidence type="ECO:0000256" key="1">
    <source>
        <dbReference type="SAM" id="MobiDB-lite"/>
    </source>
</evidence>
<dbReference type="Pfam" id="PF13621">
    <property type="entry name" value="Cupin_8"/>
    <property type="match status" value="1"/>
</dbReference>
<dbReference type="InterPro" id="IPR014710">
    <property type="entry name" value="RmlC-like_jellyroll"/>
</dbReference>
<dbReference type="PANTHER" id="PTHR12461">
    <property type="entry name" value="HYPOXIA-INDUCIBLE FACTOR 1 ALPHA INHIBITOR-RELATED"/>
    <property type="match status" value="1"/>
</dbReference>
<evidence type="ECO:0000313" key="4">
    <source>
        <dbReference type="Proteomes" id="UP001212841"/>
    </source>
</evidence>
<dbReference type="PANTHER" id="PTHR12461:SF90">
    <property type="entry name" value="JUMONJI-LIKE PROTEIN"/>
    <property type="match status" value="1"/>
</dbReference>
<feature type="compositionally biased region" description="Polar residues" evidence="1">
    <location>
        <begin position="27"/>
        <end position="46"/>
    </location>
</feature>
<feature type="domain" description="JmjC" evidence="2">
    <location>
        <begin position="265"/>
        <end position="458"/>
    </location>
</feature>
<dbReference type="SMART" id="SM00558">
    <property type="entry name" value="JmjC"/>
    <property type="match status" value="1"/>
</dbReference>
<dbReference type="EMBL" id="JADGJD010000290">
    <property type="protein sequence ID" value="KAJ3052489.1"/>
    <property type="molecule type" value="Genomic_DNA"/>
</dbReference>
<accession>A0AAD5SF07</accession>
<dbReference type="Proteomes" id="UP001212841">
    <property type="component" value="Unassembled WGS sequence"/>
</dbReference>
<gene>
    <name evidence="3" type="ORF">HK097_006192</name>
</gene>
<organism evidence="3 4">
    <name type="scientific">Rhizophlyctis rosea</name>
    <dbReference type="NCBI Taxonomy" id="64517"/>
    <lineage>
        <taxon>Eukaryota</taxon>
        <taxon>Fungi</taxon>
        <taxon>Fungi incertae sedis</taxon>
        <taxon>Chytridiomycota</taxon>
        <taxon>Chytridiomycota incertae sedis</taxon>
        <taxon>Chytridiomycetes</taxon>
        <taxon>Rhizophlyctidales</taxon>
        <taxon>Rhizophlyctidaceae</taxon>
        <taxon>Rhizophlyctis</taxon>
    </lineage>
</organism>
<dbReference type="InterPro" id="IPR041667">
    <property type="entry name" value="Cupin_8"/>
</dbReference>
<comment type="caution">
    <text evidence="3">The sequence shown here is derived from an EMBL/GenBank/DDBJ whole genome shotgun (WGS) entry which is preliminary data.</text>
</comment>
<proteinExistence type="predicted"/>
<keyword evidence="4" id="KW-1185">Reference proteome</keyword>
<dbReference type="SUPFAM" id="SSF51197">
    <property type="entry name" value="Clavaminate synthase-like"/>
    <property type="match status" value="1"/>
</dbReference>